<feature type="domain" description="Helicase ATP-binding" evidence="16">
    <location>
        <begin position="280"/>
        <end position="441"/>
    </location>
</feature>
<dbReference type="GO" id="GO:0006281">
    <property type="term" value="P:DNA repair"/>
    <property type="evidence" value="ECO:0007669"/>
    <property type="project" value="UniProtKB-UniRule"/>
</dbReference>
<keyword evidence="9 15" id="KW-0233">DNA recombination</keyword>
<evidence type="ECO:0000256" key="11">
    <source>
        <dbReference type="ARBA" id="ARBA00023235"/>
    </source>
</evidence>
<dbReference type="InterPro" id="IPR033454">
    <property type="entry name" value="RecG_wedge"/>
</dbReference>
<dbReference type="Pfam" id="PF00270">
    <property type="entry name" value="DEAD"/>
    <property type="match status" value="1"/>
</dbReference>
<organism evidence="18 19">
    <name type="scientific">Bythopirellula polymerisocia</name>
    <dbReference type="NCBI Taxonomy" id="2528003"/>
    <lineage>
        <taxon>Bacteria</taxon>
        <taxon>Pseudomonadati</taxon>
        <taxon>Planctomycetota</taxon>
        <taxon>Planctomycetia</taxon>
        <taxon>Pirellulales</taxon>
        <taxon>Lacipirellulaceae</taxon>
        <taxon>Bythopirellula</taxon>
    </lineage>
</organism>
<dbReference type="GO" id="GO:0003677">
    <property type="term" value="F:DNA binding"/>
    <property type="evidence" value="ECO:0007669"/>
    <property type="project" value="UniProtKB-KW"/>
</dbReference>
<evidence type="ECO:0000256" key="7">
    <source>
        <dbReference type="ARBA" id="ARBA00022840"/>
    </source>
</evidence>
<evidence type="ECO:0000256" key="10">
    <source>
        <dbReference type="ARBA" id="ARBA00023204"/>
    </source>
</evidence>
<protein>
    <recommendedName>
        <fullName evidence="2 15">ATP-dependent DNA helicase RecG</fullName>
        <ecNumber evidence="13 15">5.6.2.4</ecNumber>
    </recommendedName>
</protein>
<keyword evidence="3 15" id="KW-0547">Nucleotide-binding</keyword>
<dbReference type="CDD" id="cd04488">
    <property type="entry name" value="RecG_wedge_OBF"/>
    <property type="match status" value="1"/>
</dbReference>
<dbReference type="OrthoDB" id="9804325at2"/>
<dbReference type="SMART" id="SM00487">
    <property type="entry name" value="DEXDc"/>
    <property type="match status" value="1"/>
</dbReference>
<dbReference type="SMART" id="SM00490">
    <property type="entry name" value="HELICc"/>
    <property type="match status" value="1"/>
</dbReference>
<dbReference type="NCBIfam" id="NF008168">
    <property type="entry name" value="PRK10917.2-2"/>
    <property type="match status" value="1"/>
</dbReference>
<dbReference type="Pfam" id="PF19833">
    <property type="entry name" value="RecG_dom3_C"/>
    <property type="match status" value="1"/>
</dbReference>
<evidence type="ECO:0000256" key="14">
    <source>
        <dbReference type="ARBA" id="ARBA00048988"/>
    </source>
</evidence>
<dbReference type="Proteomes" id="UP000318437">
    <property type="component" value="Unassembled WGS sequence"/>
</dbReference>
<dbReference type="PANTHER" id="PTHR47964:SF1">
    <property type="entry name" value="ATP-DEPENDENT DNA HELICASE HOMOLOG RECG, CHLOROPLASTIC"/>
    <property type="match status" value="1"/>
</dbReference>
<dbReference type="PROSITE" id="PS51194">
    <property type="entry name" value="HELICASE_CTER"/>
    <property type="match status" value="1"/>
</dbReference>
<dbReference type="Gene3D" id="3.40.50.300">
    <property type="entry name" value="P-loop containing nucleotide triphosphate hydrolases"/>
    <property type="match status" value="2"/>
</dbReference>
<keyword evidence="11" id="KW-0413">Isomerase</keyword>
<dbReference type="InterPro" id="IPR004609">
    <property type="entry name" value="ATP-dep_DNA_helicase_RecG"/>
</dbReference>
<comment type="function">
    <text evidence="15">Plays a critical role in recombination and DNA repair. Helps process Holliday junction intermediates to mature products by catalyzing branch migration. Has replication fork regression activity, unwinds stalled or blocked replication forks to make a HJ that can be resolved. Has a DNA unwinding activity characteristic of a DNA helicase with 3'-5' polarity.</text>
</comment>
<comment type="catalytic activity">
    <reaction evidence="12 15">
        <text>Couples ATP hydrolysis with the unwinding of duplex DNA by translocating in the 3'-5' direction.</text>
        <dbReference type="EC" id="5.6.2.4"/>
    </reaction>
</comment>
<evidence type="ECO:0000256" key="6">
    <source>
        <dbReference type="ARBA" id="ARBA00022806"/>
    </source>
</evidence>
<dbReference type="GO" id="GO:0016887">
    <property type="term" value="F:ATP hydrolysis activity"/>
    <property type="evidence" value="ECO:0007669"/>
    <property type="project" value="RHEA"/>
</dbReference>
<accession>A0A5C6CEE3</accession>
<name>A0A5C6CEE3_9BACT</name>
<dbReference type="GO" id="GO:0006310">
    <property type="term" value="P:DNA recombination"/>
    <property type="evidence" value="ECO:0007669"/>
    <property type="project" value="UniProtKB-UniRule"/>
</dbReference>
<keyword evidence="19" id="KW-1185">Reference proteome</keyword>
<feature type="domain" description="Helicase C-terminal" evidence="17">
    <location>
        <begin position="450"/>
        <end position="621"/>
    </location>
</feature>
<keyword evidence="5 15" id="KW-0378">Hydrolase</keyword>
<dbReference type="AlphaFoldDB" id="A0A5C6CEE3"/>
<dbReference type="PANTHER" id="PTHR47964">
    <property type="entry name" value="ATP-DEPENDENT DNA HELICASE HOMOLOG RECG, CHLOROPLASTIC"/>
    <property type="match status" value="1"/>
</dbReference>
<gene>
    <name evidence="18" type="primary">recG</name>
    <name evidence="18" type="ORF">Pla144_40980</name>
</gene>
<dbReference type="NCBIfam" id="TIGR00643">
    <property type="entry name" value="recG"/>
    <property type="match status" value="1"/>
</dbReference>
<dbReference type="InterPro" id="IPR001650">
    <property type="entry name" value="Helicase_C-like"/>
</dbReference>
<dbReference type="Pfam" id="PF00271">
    <property type="entry name" value="Helicase_C"/>
    <property type="match status" value="1"/>
</dbReference>
<dbReference type="InterPro" id="IPR012340">
    <property type="entry name" value="NA-bd_OB-fold"/>
</dbReference>
<evidence type="ECO:0000256" key="1">
    <source>
        <dbReference type="ARBA" id="ARBA00007504"/>
    </source>
</evidence>
<evidence type="ECO:0000256" key="5">
    <source>
        <dbReference type="ARBA" id="ARBA00022801"/>
    </source>
</evidence>
<dbReference type="CDD" id="cd17992">
    <property type="entry name" value="DEXHc_RecG"/>
    <property type="match status" value="1"/>
</dbReference>
<evidence type="ECO:0000256" key="9">
    <source>
        <dbReference type="ARBA" id="ARBA00023172"/>
    </source>
</evidence>
<dbReference type="InterPro" id="IPR027417">
    <property type="entry name" value="P-loop_NTPase"/>
</dbReference>
<dbReference type="NCBIfam" id="NF008165">
    <property type="entry name" value="PRK10917.1-3"/>
    <property type="match status" value="1"/>
</dbReference>
<evidence type="ECO:0000256" key="13">
    <source>
        <dbReference type="ARBA" id="ARBA00034808"/>
    </source>
</evidence>
<reference evidence="18 19" key="1">
    <citation type="submission" date="2019-02" db="EMBL/GenBank/DDBJ databases">
        <title>Deep-cultivation of Planctomycetes and their phenomic and genomic characterization uncovers novel biology.</title>
        <authorList>
            <person name="Wiegand S."/>
            <person name="Jogler M."/>
            <person name="Boedeker C."/>
            <person name="Pinto D."/>
            <person name="Vollmers J."/>
            <person name="Rivas-Marin E."/>
            <person name="Kohn T."/>
            <person name="Peeters S.H."/>
            <person name="Heuer A."/>
            <person name="Rast P."/>
            <person name="Oberbeckmann S."/>
            <person name="Bunk B."/>
            <person name="Jeske O."/>
            <person name="Meyerdierks A."/>
            <person name="Storesund J.E."/>
            <person name="Kallscheuer N."/>
            <person name="Luecker S."/>
            <person name="Lage O.M."/>
            <person name="Pohl T."/>
            <person name="Merkel B.J."/>
            <person name="Hornburger P."/>
            <person name="Mueller R.-W."/>
            <person name="Bruemmer F."/>
            <person name="Labrenz M."/>
            <person name="Spormann A.M."/>
            <person name="Op Den Camp H."/>
            <person name="Overmann J."/>
            <person name="Amann R."/>
            <person name="Jetten M.S.M."/>
            <person name="Mascher T."/>
            <person name="Medema M.H."/>
            <person name="Devos D.P."/>
            <person name="Kaster A.-K."/>
            <person name="Ovreas L."/>
            <person name="Rohde M."/>
            <person name="Galperin M.Y."/>
            <person name="Jogler C."/>
        </authorList>
    </citation>
    <scope>NUCLEOTIDE SEQUENCE [LARGE SCALE GENOMIC DNA]</scope>
    <source>
        <strain evidence="18 19">Pla144</strain>
    </source>
</reference>
<comment type="catalytic activity">
    <reaction evidence="14 15">
        <text>ATP + H2O = ADP + phosphate + H(+)</text>
        <dbReference type="Rhea" id="RHEA:13065"/>
        <dbReference type="ChEBI" id="CHEBI:15377"/>
        <dbReference type="ChEBI" id="CHEBI:15378"/>
        <dbReference type="ChEBI" id="CHEBI:30616"/>
        <dbReference type="ChEBI" id="CHEBI:43474"/>
        <dbReference type="ChEBI" id="CHEBI:456216"/>
        <dbReference type="EC" id="5.6.2.4"/>
    </reaction>
</comment>
<evidence type="ECO:0000256" key="3">
    <source>
        <dbReference type="ARBA" id="ARBA00022741"/>
    </source>
</evidence>
<dbReference type="InterPro" id="IPR014001">
    <property type="entry name" value="Helicase_ATP-bd"/>
</dbReference>
<dbReference type="GO" id="GO:0005524">
    <property type="term" value="F:ATP binding"/>
    <property type="evidence" value="ECO:0007669"/>
    <property type="project" value="UniProtKB-KW"/>
</dbReference>
<dbReference type="GO" id="GO:0043138">
    <property type="term" value="F:3'-5' DNA helicase activity"/>
    <property type="evidence" value="ECO:0007669"/>
    <property type="project" value="UniProtKB-EC"/>
</dbReference>
<evidence type="ECO:0000259" key="16">
    <source>
        <dbReference type="PROSITE" id="PS51192"/>
    </source>
</evidence>
<dbReference type="RefSeq" id="WP_146452401.1">
    <property type="nucleotide sequence ID" value="NZ_SJPS01000007.1"/>
</dbReference>
<keyword evidence="10 15" id="KW-0234">DNA repair</keyword>
<dbReference type="Gene3D" id="2.40.50.140">
    <property type="entry name" value="Nucleic acid-binding proteins"/>
    <property type="match status" value="1"/>
</dbReference>
<dbReference type="PROSITE" id="PS51192">
    <property type="entry name" value="HELICASE_ATP_BIND_1"/>
    <property type="match status" value="1"/>
</dbReference>
<dbReference type="InterPro" id="IPR045562">
    <property type="entry name" value="RecG_dom3_C"/>
</dbReference>
<dbReference type="Pfam" id="PF17191">
    <property type="entry name" value="RecG_wedge"/>
    <property type="match status" value="1"/>
</dbReference>
<evidence type="ECO:0000256" key="4">
    <source>
        <dbReference type="ARBA" id="ARBA00022763"/>
    </source>
</evidence>
<dbReference type="EMBL" id="SJPS01000007">
    <property type="protein sequence ID" value="TWU22638.1"/>
    <property type="molecule type" value="Genomic_DNA"/>
</dbReference>
<evidence type="ECO:0000259" key="17">
    <source>
        <dbReference type="PROSITE" id="PS51194"/>
    </source>
</evidence>
<keyword evidence="4 15" id="KW-0227">DNA damage</keyword>
<comment type="similarity">
    <text evidence="1 15">Belongs to the helicase family. RecG subfamily.</text>
</comment>
<dbReference type="InterPro" id="IPR047112">
    <property type="entry name" value="RecG/Mfd"/>
</dbReference>
<evidence type="ECO:0000256" key="8">
    <source>
        <dbReference type="ARBA" id="ARBA00023125"/>
    </source>
</evidence>
<evidence type="ECO:0000256" key="12">
    <source>
        <dbReference type="ARBA" id="ARBA00034617"/>
    </source>
</evidence>
<keyword evidence="7 15" id="KW-0067">ATP-binding</keyword>
<comment type="caution">
    <text evidence="18">The sequence shown here is derived from an EMBL/GenBank/DDBJ whole genome shotgun (WGS) entry which is preliminary data.</text>
</comment>
<keyword evidence="8" id="KW-0238">DNA-binding</keyword>
<dbReference type="SUPFAM" id="SSF50249">
    <property type="entry name" value="Nucleic acid-binding proteins"/>
    <property type="match status" value="1"/>
</dbReference>
<evidence type="ECO:0000256" key="15">
    <source>
        <dbReference type="RuleBase" id="RU363016"/>
    </source>
</evidence>
<proteinExistence type="inferred from homology"/>
<evidence type="ECO:0000313" key="18">
    <source>
        <dbReference type="EMBL" id="TWU22638.1"/>
    </source>
</evidence>
<evidence type="ECO:0000313" key="19">
    <source>
        <dbReference type="Proteomes" id="UP000318437"/>
    </source>
</evidence>
<sequence length="694" mass="77525">MEDTIKQTLLATVEGLRHVGRERARLLERMGIRTASDLLFDFPRDYQDLSDERLIAELDEDELQSVRAEVTETAIANSGFGKTRVSILVQDSTGHLRATWFNQPFMRGKFHEGQQLLLTAKPKMRGMMWEMSHPQITFLADEEDPLAGRKLLPVYALTEGLSQFYMRRMVWSAVEELAEVPEEVFPEQLLRRYKIEPLSEAIRGIHQPADLEVLERARRRFIFQELFVLQLAVSTRRSMQRSLPAPPLPATTKIDARIRRLLPFELTESQSRAIGEVSADMALDRPMNRLLQGDVGSGKTLVALYAMLVAVAHGKQAVLMAPTEILARQHADTLAGMLEASRVRFAVLAGGTAKSEREQILADIAAGEINVVLGTHAVIQDAVKFKDLGLVVIDEQHKFGVRQRAALRQGDMSPHYLVMTATPIPRTVTMTLFGDLDISTLTELPGGRQPINTYLVEPDQQTRWWQFVRDRLREGRQAYVVAPLVDESETVSAPSVAEAFEQLTNGELEAFRIALLHGRLSPADKQETMDLFRDGETQVLVSTSVIEVGVDVPNASVMTIAGAERFGLAQLHQLRGRVGRGNHAGFCGVLVGEELSDQGRERLTAFSKSTDGFALAELDFSMRGPGDLFGTQQHGLPPLRIADLQRDRDILEEARREAQLLVSEDPGLKHADHERLRVQMLKRYGEALDISDVG</sequence>
<dbReference type="SUPFAM" id="SSF52540">
    <property type="entry name" value="P-loop containing nucleoside triphosphate hydrolases"/>
    <property type="match status" value="2"/>
</dbReference>
<keyword evidence="6 15" id="KW-0347">Helicase</keyword>
<dbReference type="EC" id="5.6.2.4" evidence="13 15"/>
<dbReference type="InterPro" id="IPR011545">
    <property type="entry name" value="DEAD/DEAH_box_helicase_dom"/>
</dbReference>
<evidence type="ECO:0000256" key="2">
    <source>
        <dbReference type="ARBA" id="ARBA00017846"/>
    </source>
</evidence>